<name>A0A1N6RTZ6_9SPIO</name>
<sequence length="513" mass="57184">MDRFLSCPGRPFGVVAVFCILLAGNLGATEPLTTLGHPRDDQPEGFSLSVAAHLAGGTGRTPFWVQSRQWGLYTDSALQASQSLEGIYRHQFGEHGELTALLDLDLFTDDDGLEPRLRFGYAALQWRELILKAGVFPELLGITPHPDLSSGSMAVSGNARPLPKVQISTDGFVSVPGTQEALQVKLGLNHGWYTGERYQGRELLHEKWAYARLGLPQEFGFYAGLIHHGTWGGDATSVDLDSYLRILRASGGGSDDLATFQKGNFGNNRGIWDIGVQAPFEDFRVDLYHHNFFEQNRDYKFRNGRDGLWGVALRLDRPGWWPTTFVVEHVRTSYQSGSYHTFRELYRDNEEHFKGDGIDDVTDDPGAIDVHRGRSSYYSHGIYRNGWSHQDRIIGNPFIMGTGSGEDFRIASNRVRAGHYGLGGAIDRHVQYHLLFSYVEHLSTEVSGSPRYAPRTIVPEGETWVQTHSYLGLTMARAFGKDSLTVSAGLGLDVGDVYDDALGMSLSLRWFFR</sequence>
<gene>
    <name evidence="1" type="ORF">SAMN05920897_10717</name>
</gene>
<organism evidence="1 2">
    <name type="scientific">Alkalispirochaeta americana</name>
    <dbReference type="NCBI Taxonomy" id="159291"/>
    <lineage>
        <taxon>Bacteria</taxon>
        <taxon>Pseudomonadati</taxon>
        <taxon>Spirochaetota</taxon>
        <taxon>Spirochaetia</taxon>
        <taxon>Spirochaetales</taxon>
        <taxon>Spirochaetaceae</taxon>
        <taxon>Alkalispirochaeta</taxon>
    </lineage>
</organism>
<evidence type="ECO:0000313" key="2">
    <source>
        <dbReference type="Proteomes" id="UP000186400"/>
    </source>
</evidence>
<dbReference type="RefSeq" id="WP_076488453.1">
    <property type="nucleotide sequence ID" value="NZ_FTMS01000007.1"/>
</dbReference>
<dbReference type="Gene3D" id="2.40.160.130">
    <property type="entry name" value="Capsule assembly protein Wzi"/>
    <property type="match status" value="1"/>
</dbReference>
<dbReference type="STRING" id="159291.SAMN05920897_10717"/>
<dbReference type="Proteomes" id="UP000186400">
    <property type="component" value="Unassembled WGS sequence"/>
</dbReference>
<dbReference type="EMBL" id="FTMS01000007">
    <property type="protein sequence ID" value="SIQ32259.1"/>
    <property type="molecule type" value="Genomic_DNA"/>
</dbReference>
<evidence type="ECO:0000313" key="1">
    <source>
        <dbReference type="EMBL" id="SIQ32259.1"/>
    </source>
</evidence>
<dbReference type="InterPro" id="IPR038636">
    <property type="entry name" value="Wzi_sf"/>
</dbReference>
<dbReference type="OrthoDB" id="366439at2"/>
<dbReference type="Pfam" id="PF14052">
    <property type="entry name" value="Caps_assemb_Wzi"/>
    <property type="match status" value="1"/>
</dbReference>
<protein>
    <submittedName>
        <fullName evidence="1">Capsule assembly protein Wzi</fullName>
    </submittedName>
</protein>
<dbReference type="InterPro" id="IPR026950">
    <property type="entry name" value="Caps_assemb_Wzi"/>
</dbReference>
<reference evidence="2" key="1">
    <citation type="submission" date="2017-01" db="EMBL/GenBank/DDBJ databases">
        <authorList>
            <person name="Varghese N."/>
            <person name="Submissions S."/>
        </authorList>
    </citation>
    <scope>NUCLEOTIDE SEQUENCE [LARGE SCALE GENOMIC DNA]</scope>
    <source>
        <strain evidence="2">ASpG1</strain>
    </source>
</reference>
<accession>A0A1N6RTZ6</accession>
<keyword evidence="2" id="KW-1185">Reference proteome</keyword>
<dbReference type="AlphaFoldDB" id="A0A1N6RTZ6"/>
<proteinExistence type="predicted"/>